<dbReference type="NCBIfam" id="NF008399">
    <property type="entry name" value="PRK11198.1"/>
    <property type="match status" value="1"/>
</dbReference>
<dbReference type="AlphaFoldDB" id="A0A2T3QKZ8"/>
<dbReference type="InterPro" id="IPR018392">
    <property type="entry name" value="LysM"/>
</dbReference>
<dbReference type="InterPro" id="IPR052196">
    <property type="entry name" value="Bact_Kbp"/>
</dbReference>
<evidence type="ECO:0000313" key="1">
    <source>
        <dbReference type="EMBL" id="SPY28715.1"/>
    </source>
</evidence>
<accession>A0A2T3QKZ8</accession>
<dbReference type="CDD" id="cd00118">
    <property type="entry name" value="LysM"/>
    <property type="match status" value="1"/>
</dbReference>
<dbReference type="OrthoDB" id="370541at2"/>
<dbReference type="PROSITE" id="PS50914">
    <property type="entry name" value="BON"/>
    <property type="match status" value="1"/>
</dbReference>
<dbReference type="InterPro" id="IPR007055">
    <property type="entry name" value="BON_dom"/>
</dbReference>
<protein>
    <submittedName>
        <fullName evidence="1">LysM domain/BON superfamily protein</fullName>
    </submittedName>
</protein>
<proteinExistence type="predicted"/>
<dbReference type="PROSITE" id="PS51782">
    <property type="entry name" value="LYSM"/>
    <property type="match status" value="1"/>
</dbReference>
<dbReference type="PANTHER" id="PTHR34700:SF8">
    <property type="entry name" value="POTASSIUM BINDING PROTEIN KBP"/>
    <property type="match status" value="1"/>
</dbReference>
<dbReference type="Pfam" id="PF01476">
    <property type="entry name" value="LysM"/>
    <property type="match status" value="1"/>
</dbReference>
<dbReference type="SUPFAM" id="SSF54106">
    <property type="entry name" value="LysM domain"/>
    <property type="match status" value="1"/>
</dbReference>
<dbReference type="PANTHER" id="PTHR34700">
    <property type="entry name" value="POTASSIUM BINDING PROTEIN KBP"/>
    <property type="match status" value="1"/>
</dbReference>
<dbReference type="Gene3D" id="3.30.1340.30">
    <property type="match status" value="1"/>
</dbReference>
<organism evidence="1 2">
    <name type="scientific">Photobacterium damselae</name>
    <dbReference type="NCBI Taxonomy" id="38293"/>
    <lineage>
        <taxon>Bacteria</taxon>
        <taxon>Pseudomonadati</taxon>
        <taxon>Pseudomonadota</taxon>
        <taxon>Gammaproteobacteria</taxon>
        <taxon>Vibrionales</taxon>
        <taxon>Vibrionaceae</taxon>
        <taxon>Photobacterium</taxon>
    </lineage>
</organism>
<reference evidence="1 2" key="1">
    <citation type="submission" date="2018-06" db="EMBL/GenBank/DDBJ databases">
        <authorList>
            <consortium name="Pathogen Informatics"/>
            <person name="Doyle S."/>
        </authorList>
    </citation>
    <scope>NUCLEOTIDE SEQUENCE [LARGE SCALE GENOMIC DNA]</scope>
    <source>
        <strain evidence="1 2">NCTC11647</strain>
    </source>
</reference>
<dbReference type="Proteomes" id="UP000251647">
    <property type="component" value="Unassembled WGS sequence"/>
</dbReference>
<gene>
    <name evidence="1" type="primary">ygaU</name>
    <name evidence="1" type="ORF">NCTC11647_01816</name>
</gene>
<dbReference type="SMART" id="SM00257">
    <property type="entry name" value="LysM"/>
    <property type="match status" value="1"/>
</dbReference>
<dbReference type="Gene3D" id="3.10.350.10">
    <property type="entry name" value="LysM domain"/>
    <property type="match status" value="1"/>
</dbReference>
<dbReference type="RefSeq" id="WP_005298531.1">
    <property type="nucleotide sequence ID" value="NZ_PYOG01000007.1"/>
</dbReference>
<sequence length="142" mass="15406">MGLLDFARDIGKKLFSNEDEAPAKITQHIEENNPGVNDLQVNVENGVATLSGSADSAAAREKAILMAGNAQGIESVVDNISAPEEMANVTYYIVEDGDSLWIIAEKTLGNGAKYEQIFEENKEVIQNPDLIFPGQKLRITQA</sequence>
<dbReference type="EMBL" id="UATL01000001">
    <property type="protein sequence ID" value="SPY28715.1"/>
    <property type="molecule type" value="Genomic_DNA"/>
</dbReference>
<name>A0A2T3QKZ8_PHODM</name>
<dbReference type="Pfam" id="PF04972">
    <property type="entry name" value="BON"/>
    <property type="match status" value="1"/>
</dbReference>
<evidence type="ECO:0000313" key="2">
    <source>
        <dbReference type="Proteomes" id="UP000251647"/>
    </source>
</evidence>
<dbReference type="InterPro" id="IPR036779">
    <property type="entry name" value="LysM_dom_sf"/>
</dbReference>